<sequence length="416" mass="47514">MHISGYTYQSSDPEGFTYQSSNPKGCTYQSSDPKGYTYQSNGPEGYMYQSSDPEGYTYQFSDPKEYTYQSRDSNEDFLVLTQRLATCDLSTSMMECKRSLIMDNNSEKLVLLPPYLTLKLYNLTRADIFVNFLHPGYKSFFASSNMVSKEVHTKEPSLKKTRSRTKMQTIVMEPEMKLDIRYNGYEQPIEETSVGDCPHSWRASKSRLVSKIGEASNDEELNKLKPDNISSMYDWNDFIKHKTSVTFKAKSKKFRYMKQKQLPHTCSCRDYARLAKDLKNFSSSTLITRVDVWTKAHVKKDGTPMNLQVADTLMGKSGRAQMSLSYSIGMVLDELKSVVAFLLKDKEKTSDDNSNHFARRVPPSTHIRTPTPTLIINSPSVDSGEVIAEGRWSFDDLFLSTMYLLALMLFVCGLIR</sequence>
<evidence type="ECO:0000313" key="4">
    <source>
        <dbReference type="Proteomes" id="UP000321947"/>
    </source>
</evidence>
<reference evidence="3 4" key="1">
    <citation type="submission" date="2019-08" db="EMBL/GenBank/DDBJ databases">
        <title>Draft genome sequences of two oriental melons (Cucumis melo L. var makuwa).</title>
        <authorList>
            <person name="Kwon S.-Y."/>
        </authorList>
    </citation>
    <scope>NUCLEOTIDE SEQUENCE [LARGE SCALE GENOMIC DNA]</scope>
    <source>
        <strain evidence="4">cv. Chang Bougi</strain>
        <tissue evidence="3">Leaf</tissue>
    </source>
</reference>
<feature type="region of interest" description="Disordered" evidence="1">
    <location>
        <begin position="1"/>
        <end position="34"/>
    </location>
</feature>
<keyword evidence="2" id="KW-0472">Membrane</keyword>
<dbReference type="AlphaFoldDB" id="A0A5D3BX39"/>
<keyword evidence="2" id="KW-1133">Transmembrane helix</keyword>
<accession>A0A5D3BX39</accession>
<proteinExistence type="predicted"/>
<dbReference type="EMBL" id="SSTD01015369">
    <property type="protein sequence ID" value="TYK02796.1"/>
    <property type="molecule type" value="Genomic_DNA"/>
</dbReference>
<evidence type="ECO:0000256" key="1">
    <source>
        <dbReference type="SAM" id="MobiDB-lite"/>
    </source>
</evidence>
<dbReference type="InterPro" id="IPR004252">
    <property type="entry name" value="Probable_transposase_24"/>
</dbReference>
<keyword evidence="2" id="KW-0812">Transmembrane</keyword>
<comment type="caution">
    <text evidence="3">The sequence shown here is derived from an EMBL/GenBank/DDBJ whole genome shotgun (WGS) entry which is preliminary data.</text>
</comment>
<feature type="transmembrane region" description="Helical" evidence="2">
    <location>
        <begin position="397"/>
        <end position="415"/>
    </location>
</feature>
<gene>
    <name evidence="3" type="ORF">E5676_scaffold145G00570</name>
</gene>
<protein>
    <submittedName>
        <fullName evidence="3">Plant transposase</fullName>
    </submittedName>
</protein>
<name>A0A5D3BX39_CUCMM</name>
<organism evidence="3 4">
    <name type="scientific">Cucumis melo var. makuwa</name>
    <name type="common">Oriental melon</name>
    <dbReference type="NCBI Taxonomy" id="1194695"/>
    <lineage>
        <taxon>Eukaryota</taxon>
        <taxon>Viridiplantae</taxon>
        <taxon>Streptophyta</taxon>
        <taxon>Embryophyta</taxon>
        <taxon>Tracheophyta</taxon>
        <taxon>Spermatophyta</taxon>
        <taxon>Magnoliopsida</taxon>
        <taxon>eudicotyledons</taxon>
        <taxon>Gunneridae</taxon>
        <taxon>Pentapetalae</taxon>
        <taxon>rosids</taxon>
        <taxon>fabids</taxon>
        <taxon>Cucurbitales</taxon>
        <taxon>Cucurbitaceae</taxon>
        <taxon>Benincaseae</taxon>
        <taxon>Cucumis</taxon>
    </lineage>
</organism>
<evidence type="ECO:0000313" key="3">
    <source>
        <dbReference type="EMBL" id="TYK02796.1"/>
    </source>
</evidence>
<dbReference type="Pfam" id="PF03004">
    <property type="entry name" value="Transposase_24"/>
    <property type="match status" value="1"/>
</dbReference>
<dbReference type="Proteomes" id="UP000321947">
    <property type="component" value="Unassembled WGS sequence"/>
</dbReference>
<evidence type="ECO:0000256" key="2">
    <source>
        <dbReference type="SAM" id="Phobius"/>
    </source>
</evidence>